<accession>A0A4C2A380</accession>
<keyword evidence="2" id="KW-1185">Reference proteome</keyword>
<sequence>MTSARLRRRPDGRPVCAVARAALPAGRYRGACAAPPLRPAPAGSHAARYTAARLTLHVAPYGDSPILTRAMDFDHPHQYNDTTQNRDSLQSCPKNKVIGQFASSLNSVLSSLKATLLIVRSPRVYSQSISFGWHDFKNSNTENDTVTQERIIRTIV</sequence>
<gene>
    <name evidence="1" type="ORF">EVAR_70109_1</name>
</gene>
<dbReference type="EMBL" id="BGZK01002407">
    <property type="protein sequence ID" value="GBP93694.1"/>
    <property type="molecule type" value="Genomic_DNA"/>
</dbReference>
<dbReference type="Proteomes" id="UP000299102">
    <property type="component" value="Unassembled WGS sequence"/>
</dbReference>
<reference evidence="1 2" key="1">
    <citation type="journal article" date="2019" name="Commun. Biol.">
        <title>The bagworm genome reveals a unique fibroin gene that provides high tensile strength.</title>
        <authorList>
            <person name="Kono N."/>
            <person name="Nakamura H."/>
            <person name="Ohtoshi R."/>
            <person name="Tomita M."/>
            <person name="Numata K."/>
            <person name="Arakawa K."/>
        </authorList>
    </citation>
    <scope>NUCLEOTIDE SEQUENCE [LARGE SCALE GENOMIC DNA]</scope>
</reference>
<evidence type="ECO:0000313" key="1">
    <source>
        <dbReference type="EMBL" id="GBP93694.1"/>
    </source>
</evidence>
<proteinExistence type="predicted"/>
<dbReference type="AlphaFoldDB" id="A0A4C2A380"/>
<evidence type="ECO:0000313" key="2">
    <source>
        <dbReference type="Proteomes" id="UP000299102"/>
    </source>
</evidence>
<protein>
    <submittedName>
        <fullName evidence="1">Uncharacterized protein</fullName>
    </submittedName>
</protein>
<name>A0A4C2A380_EUMVA</name>
<comment type="caution">
    <text evidence="1">The sequence shown here is derived from an EMBL/GenBank/DDBJ whole genome shotgun (WGS) entry which is preliminary data.</text>
</comment>
<organism evidence="1 2">
    <name type="scientific">Eumeta variegata</name>
    <name type="common">Bagworm moth</name>
    <name type="synonym">Eumeta japonica</name>
    <dbReference type="NCBI Taxonomy" id="151549"/>
    <lineage>
        <taxon>Eukaryota</taxon>
        <taxon>Metazoa</taxon>
        <taxon>Ecdysozoa</taxon>
        <taxon>Arthropoda</taxon>
        <taxon>Hexapoda</taxon>
        <taxon>Insecta</taxon>
        <taxon>Pterygota</taxon>
        <taxon>Neoptera</taxon>
        <taxon>Endopterygota</taxon>
        <taxon>Lepidoptera</taxon>
        <taxon>Glossata</taxon>
        <taxon>Ditrysia</taxon>
        <taxon>Tineoidea</taxon>
        <taxon>Psychidae</taxon>
        <taxon>Oiketicinae</taxon>
        <taxon>Eumeta</taxon>
    </lineage>
</organism>